<evidence type="ECO:0000259" key="13">
    <source>
        <dbReference type="Pfam" id="PF02882"/>
    </source>
</evidence>
<evidence type="ECO:0000313" key="15">
    <source>
        <dbReference type="Proteomes" id="UP000004754"/>
    </source>
</evidence>
<keyword evidence="5 11" id="KW-0378">Hydrolase</keyword>
<comment type="caution">
    <text evidence="14">The sequence shown here is derived from an EMBL/GenBank/DDBJ whole genome shotgun (WGS) entry which is preliminary data.</text>
</comment>
<gene>
    <name evidence="11 14" type="primary">folD</name>
    <name evidence="14" type="ORF">HMP0721_0345</name>
</gene>
<evidence type="ECO:0000256" key="4">
    <source>
        <dbReference type="ARBA" id="ARBA00022755"/>
    </source>
</evidence>
<dbReference type="InterPro" id="IPR000672">
    <property type="entry name" value="THF_DH/CycHdrlase"/>
</dbReference>
<dbReference type="HOGENOM" id="CLU_034045_2_1_9"/>
<keyword evidence="10 11" id="KW-0511">Multifunctional enzyme</keyword>
<dbReference type="InterPro" id="IPR046346">
    <property type="entry name" value="Aminoacid_DH-like_N_sf"/>
</dbReference>
<evidence type="ECO:0000256" key="1">
    <source>
        <dbReference type="ARBA" id="ARBA00004777"/>
    </source>
</evidence>
<dbReference type="InterPro" id="IPR020630">
    <property type="entry name" value="THF_DH/CycHdrlase_cat_dom"/>
</dbReference>
<dbReference type="GO" id="GO:0004477">
    <property type="term" value="F:methenyltetrahydrofolate cyclohydrolase activity"/>
    <property type="evidence" value="ECO:0007669"/>
    <property type="project" value="UniProtKB-UniRule"/>
</dbReference>
<keyword evidence="2 11" id="KW-0554">One-carbon metabolism</keyword>
<evidence type="ECO:0000256" key="8">
    <source>
        <dbReference type="ARBA" id="ARBA00023102"/>
    </source>
</evidence>
<evidence type="ECO:0000256" key="2">
    <source>
        <dbReference type="ARBA" id="ARBA00022563"/>
    </source>
</evidence>
<proteinExistence type="inferred from homology"/>
<dbReference type="GO" id="GO:0000105">
    <property type="term" value="P:L-histidine biosynthetic process"/>
    <property type="evidence" value="ECO:0007669"/>
    <property type="project" value="UniProtKB-KW"/>
</dbReference>
<dbReference type="Gene3D" id="3.40.50.720">
    <property type="entry name" value="NAD(P)-binding Rossmann-like Domain"/>
    <property type="match status" value="1"/>
</dbReference>
<evidence type="ECO:0000256" key="10">
    <source>
        <dbReference type="ARBA" id="ARBA00023268"/>
    </source>
</evidence>
<dbReference type="EC" id="1.5.1.5" evidence="11"/>
<keyword evidence="4 11" id="KW-0658">Purine biosynthesis</keyword>
<dbReference type="SUPFAM" id="SSF53223">
    <property type="entry name" value="Aminoacid dehydrogenase-like, N-terminal domain"/>
    <property type="match status" value="1"/>
</dbReference>
<dbReference type="SUPFAM" id="SSF51735">
    <property type="entry name" value="NAD(P)-binding Rossmann-fold domains"/>
    <property type="match status" value="1"/>
</dbReference>
<dbReference type="OrthoDB" id="9803580at2"/>
<keyword evidence="9 11" id="KW-0486">Methionine biosynthesis</keyword>
<dbReference type="EC" id="3.5.4.9" evidence="11"/>
<dbReference type="eggNOG" id="COG0190">
    <property type="taxonomic scope" value="Bacteria"/>
</dbReference>
<dbReference type="Pfam" id="PF02882">
    <property type="entry name" value="THF_DHG_CYH_C"/>
    <property type="match status" value="1"/>
</dbReference>
<evidence type="ECO:0000256" key="7">
    <source>
        <dbReference type="ARBA" id="ARBA00023002"/>
    </source>
</evidence>
<dbReference type="GO" id="GO:0006164">
    <property type="term" value="P:purine nucleotide biosynthetic process"/>
    <property type="evidence" value="ECO:0007669"/>
    <property type="project" value="UniProtKB-KW"/>
</dbReference>
<comment type="similarity">
    <text evidence="11">Belongs to the tetrahydrofolate dehydrogenase/cyclohydrolase family.</text>
</comment>
<comment type="subunit">
    <text evidence="11">Homodimer.</text>
</comment>
<evidence type="ECO:0000256" key="11">
    <source>
        <dbReference type="HAMAP-Rule" id="MF_01576"/>
    </source>
</evidence>
<dbReference type="InterPro" id="IPR036291">
    <property type="entry name" value="NAD(P)-bd_dom_sf"/>
</dbReference>
<comment type="pathway">
    <text evidence="1 11">One-carbon metabolism; tetrahydrofolate interconversion.</text>
</comment>
<feature type="binding site" evidence="11">
    <location>
        <position position="236"/>
    </location>
    <ligand>
        <name>NADP(+)</name>
        <dbReference type="ChEBI" id="CHEBI:58349"/>
    </ligand>
</feature>
<organism evidence="14 15">
    <name type="scientific">Pseudoramibacter alactolyticus ATCC 23263</name>
    <dbReference type="NCBI Taxonomy" id="887929"/>
    <lineage>
        <taxon>Bacteria</taxon>
        <taxon>Bacillati</taxon>
        <taxon>Bacillota</taxon>
        <taxon>Clostridia</taxon>
        <taxon>Eubacteriales</taxon>
        <taxon>Eubacteriaceae</taxon>
        <taxon>Pseudoramibacter</taxon>
    </lineage>
</organism>
<reference evidence="14 15" key="1">
    <citation type="submission" date="2010-12" db="EMBL/GenBank/DDBJ databases">
        <authorList>
            <person name="Muzny D."/>
            <person name="Qin X."/>
            <person name="Deng J."/>
            <person name="Jiang H."/>
            <person name="Liu Y."/>
            <person name="Qu J."/>
            <person name="Song X.-Z."/>
            <person name="Zhang L."/>
            <person name="Thornton R."/>
            <person name="Coyle M."/>
            <person name="Francisco L."/>
            <person name="Jackson L."/>
            <person name="Javaid M."/>
            <person name="Korchina V."/>
            <person name="Kovar C."/>
            <person name="Mata R."/>
            <person name="Mathew T."/>
            <person name="Ngo R."/>
            <person name="Nguyen L."/>
            <person name="Nguyen N."/>
            <person name="Okwuonu G."/>
            <person name="Ongeri F."/>
            <person name="Pham C."/>
            <person name="Simmons D."/>
            <person name="Wilczek-Boney K."/>
            <person name="Hale W."/>
            <person name="Jakkamsetti A."/>
            <person name="Pham P."/>
            <person name="Ruth R."/>
            <person name="San Lucas F."/>
            <person name="Warren J."/>
            <person name="Zhang J."/>
            <person name="Zhao Z."/>
            <person name="Zhou C."/>
            <person name="Zhu D."/>
            <person name="Lee S."/>
            <person name="Bess C."/>
            <person name="Blankenburg K."/>
            <person name="Forbes L."/>
            <person name="Fu Q."/>
            <person name="Gubbala S."/>
            <person name="Hirani K."/>
            <person name="Jayaseelan J.C."/>
            <person name="Lara F."/>
            <person name="Munidasa M."/>
            <person name="Palculict T."/>
            <person name="Patil S."/>
            <person name="Pu L.-L."/>
            <person name="Saada N."/>
            <person name="Tang L."/>
            <person name="Weissenberger G."/>
            <person name="Zhu Y."/>
            <person name="Hemphill L."/>
            <person name="Shang Y."/>
            <person name="Youmans B."/>
            <person name="Ayvaz T."/>
            <person name="Ross M."/>
            <person name="Santibanez J."/>
            <person name="Aqrawi P."/>
            <person name="Gross S."/>
            <person name="Joshi V."/>
            <person name="Fowler G."/>
            <person name="Nazareth L."/>
            <person name="Reid J."/>
            <person name="Worley K."/>
            <person name="Petrosino J."/>
            <person name="Highlander S."/>
            <person name="Gibbs R."/>
        </authorList>
    </citation>
    <scope>NUCLEOTIDE SEQUENCE [LARGE SCALE GENOMIC DNA]</scope>
    <source>
        <strain evidence="14 15">ATCC 23263</strain>
    </source>
</reference>
<dbReference type="Pfam" id="PF00763">
    <property type="entry name" value="THF_DHG_CYH"/>
    <property type="match status" value="1"/>
</dbReference>
<evidence type="ECO:0000256" key="9">
    <source>
        <dbReference type="ARBA" id="ARBA00023167"/>
    </source>
</evidence>
<dbReference type="GO" id="GO:0005829">
    <property type="term" value="C:cytosol"/>
    <property type="evidence" value="ECO:0007669"/>
    <property type="project" value="TreeGrafter"/>
</dbReference>
<dbReference type="RefSeq" id="WP_006597764.1">
    <property type="nucleotide sequence ID" value="NZ_GL622359.1"/>
</dbReference>
<comment type="function">
    <text evidence="11">Catalyzes the oxidation of 5,10-methylenetetrahydrofolate to 5,10-methenyltetrahydrofolate and then the hydrolysis of 5,10-methenyltetrahydrofolate to 10-formyltetrahydrofolate.</text>
</comment>
<sequence>MGKTTRQLQGRPVAARLDAETQKQVSELKRCGITPTLALIRVGERPDDLAYERSILRHVEKVGLQVKAITLPTKADTQSVIDVIGSVNRNAVIHGCLIFRPMGTQIDDAAVCGALEPAKDVDGITLGSLAGVFTGKAVGYPPCTAEACLRMLDAYDIDPAGKKVCVVGRSLVIGRPVAMMLLARNATVMICHTRTMDAPAIMREAEIIVAAAGQIGSVTADGVAANGQTVIVDVGINFDAAGQMVGDVTSDAAAKAGAVTPVPGGVGTVTAAVLCQHVVQAAQKRQAID</sequence>
<dbReference type="Gene3D" id="3.40.50.10860">
    <property type="entry name" value="Leucine Dehydrogenase, chain A, domain 1"/>
    <property type="match status" value="1"/>
</dbReference>
<name>E6MEB2_9FIRM</name>
<evidence type="ECO:0000313" key="14">
    <source>
        <dbReference type="EMBL" id="EFV02437.1"/>
    </source>
</evidence>
<keyword evidence="15" id="KW-1185">Reference proteome</keyword>
<dbReference type="HAMAP" id="MF_01576">
    <property type="entry name" value="THF_DHG_CYH"/>
    <property type="match status" value="1"/>
</dbReference>
<dbReference type="GO" id="GO:0035999">
    <property type="term" value="P:tetrahydrofolate interconversion"/>
    <property type="evidence" value="ECO:0007669"/>
    <property type="project" value="UniProtKB-UniRule"/>
</dbReference>
<dbReference type="InterPro" id="IPR020631">
    <property type="entry name" value="THF_DH/CycHdrlase_NAD-bd_dom"/>
</dbReference>
<feature type="domain" description="Tetrahydrofolate dehydrogenase/cyclohydrolase NAD(P)-binding" evidence="13">
    <location>
        <begin position="142"/>
        <end position="285"/>
    </location>
</feature>
<comment type="catalytic activity">
    <reaction evidence="11">
        <text>(6R)-5,10-methenyltetrahydrofolate + H2O = (6R)-10-formyltetrahydrofolate + H(+)</text>
        <dbReference type="Rhea" id="RHEA:23700"/>
        <dbReference type="ChEBI" id="CHEBI:15377"/>
        <dbReference type="ChEBI" id="CHEBI:15378"/>
        <dbReference type="ChEBI" id="CHEBI:57455"/>
        <dbReference type="ChEBI" id="CHEBI:195366"/>
        <dbReference type="EC" id="3.5.4.9"/>
    </reaction>
</comment>
<dbReference type="EMBL" id="AEQN01000007">
    <property type="protein sequence ID" value="EFV02437.1"/>
    <property type="molecule type" value="Genomic_DNA"/>
</dbReference>
<feature type="binding site" evidence="11">
    <location>
        <begin position="168"/>
        <end position="170"/>
    </location>
    <ligand>
        <name>NADP(+)</name>
        <dbReference type="ChEBI" id="CHEBI:58349"/>
    </ligand>
</feature>
<dbReference type="PRINTS" id="PR00085">
    <property type="entry name" value="THFDHDRGNASE"/>
</dbReference>
<keyword evidence="7 11" id="KW-0560">Oxidoreductase</keyword>
<evidence type="ECO:0000256" key="6">
    <source>
        <dbReference type="ARBA" id="ARBA00022857"/>
    </source>
</evidence>
<dbReference type="STRING" id="887929.HMP0721_0345"/>
<dbReference type="PANTHER" id="PTHR48099:SF5">
    <property type="entry name" value="C-1-TETRAHYDROFOLATE SYNTHASE, CYTOPLASMIC"/>
    <property type="match status" value="1"/>
</dbReference>
<feature type="domain" description="Tetrahydrofolate dehydrogenase/cyclohydrolase catalytic" evidence="12">
    <location>
        <begin position="8"/>
        <end position="122"/>
    </location>
</feature>
<dbReference type="AlphaFoldDB" id="E6MEB2"/>
<evidence type="ECO:0000256" key="3">
    <source>
        <dbReference type="ARBA" id="ARBA00022605"/>
    </source>
</evidence>
<dbReference type="GO" id="GO:0009086">
    <property type="term" value="P:methionine biosynthetic process"/>
    <property type="evidence" value="ECO:0007669"/>
    <property type="project" value="UniProtKB-KW"/>
</dbReference>
<comment type="caution">
    <text evidence="11">Lacks conserved residue(s) required for the propagation of feature annotation.</text>
</comment>
<dbReference type="UniPathway" id="UPA00193"/>
<comment type="catalytic activity">
    <reaction evidence="11">
        <text>(6R)-5,10-methylene-5,6,7,8-tetrahydrofolate + NADP(+) = (6R)-5,10-methenyltetrahydrofolate + NADPH</text>
        <dbReference type="Rhea" id="RHEA:22812"/>
        <dbReference type="ChEBI" id="CHEBI:15636"/>
        <dbReference type="ChEBI" id="CHEBI:57455"/>
        <dbReference type="ChEBI" id="CHEBI:57783"/>
        <dbReference type="ChEBI" id="CHEBI:58349"/>
        <dbReference type="EC" id="1.5.1.5"/>
    </reaction>
</comment>
<evidence type="ECO:0000259" key="12">
    <source>
        <dbReference type="Pfam" id="PF00763"/>
    </source>
</evidence>
<evidence type="ECO:0000256" key="5">
    <source>
        <dbReference type="ARBA" id="ARBA00022801"/>
    </source>
</evidence>
<protein>
    <recommendedName>
        <fullName evidence="11">Bifunctional protein FolD</fullName>
    </recommendedName>
    <domain>
        <recommendedName>
            <fullName evidence="11">Methylenetetrahydrofolate dehydrogenase</fullName>
            <ecNumber evidence="11">1.5.1.5</ecNumber>
        </recommendedName>
    </domain>
    <domain>
        <recommendedName>
            <fullName evidence="11">Methenyltetrahydrofolate cyclohydrolase</fullName>
            <ecNumber evidence="11">3.5.4.9</ecNumber>
        </recommendedName>
    </domain>
</protein>
<dbReference type="GO" id="GO:0004488">
    <property type="term" value="F:methylenetetrahydrofolate dehydrogenase (NADP+) activity"/>
    <property type="evidence" value="ECO:0007669"/>
    <property type="project" value="UniProtKB-UniRule"/>
</dbReference>
<dbReference type="PANTHER" id="PTHR48099">
    <property type="entry name" value="C-1-TETRAHYDROFOLATE SYNTHASE, CYTOPLASMIC-RELATED"/>
    <property type="match status" value="1"/>
</dbReference>
<dbReference type="Proteomes" id="UP000004754">
    <property type="component" value="Unassembled WGS sequence"/>
</dbReference>
<keyword evidence="6 11" id="KW-0521">NADP</keyword>
<keyword evidence="3 11" id="KW-0028">Amino-acid biosynthesis</keyword>
<accession>E6MEB2</accession>
<keyword evidence="8 11" id="KW-0368">Histidine biosynthesis</keyword>